<dbReference type="EMBL" id="MPDK01000033">
    <property type="protein sequence ID" value="PWI56624.1"/>
    <property type="molecule type" value="Genomic_DNA"/>
</dbReference>
<feature type="active site" description="Proton donor" evidence="16">
    <location>
        <position position="46"/>
    </location>
</feature>
<proteinExistence type="inferred from homology"/>
<evidence type="ECO:0000256" key="15">
    <source>
        <dbReference type="PIRNR" id="PIRNR006769"/>
    </source>
</evidence>
<dbReference type="InterPro" id="IPR024072">
    <property type="entry name" value="DHFR-like_dom_sf"/>
</dbReference>
<feature type="domain" description="CMP/dCMP-type deaminase" evidence="19">
    <location>
        <begin position="1"/>
        <end position="117"/>
    </location>
</feature>
<dbReference type="SUPFAM" id="SSF53597">
    <property type="entry name" value="Dihydrofolate reductase-like"/>
    <property type="match status" value="1"/>
</dbReference>
<comment type="similarity">
    <text evidence="5 15">In the C-terminal section; belongs to the HTP reductase family.</text>
</comment>
<dbReference type="AlphaFoldDB" id="A0A2U3D5R4"/>
<evidence type="ECO:0000256" key="4">
    <source>
        <dbReference type="ARBA" id="ARBA00005259"/>
    </source>
</evidence>
<dbReference type="Pfam" id="PF00383">
    <property type="entry name" value="dCMP_cyt_deam_1"/>
    <property type="match status" value="1"/>
</dbReference>
<evidence type="ECO:0000313" key="21">
    <source>
        <dbReference type="Proteomes" id="UP000245380"/>
    </source>
</evidence>
<dbReference type="InterPro" id="IPR016193">
    <property type="entry name" value="Cytidine_deaminase-like"/>
</dbReference>
<feature type="binding site" evidence="17">
    <location>
        <position position="194"/>
    </location>
    <ligand>
        <name>NADP(+)</name>
        <dbReference type="ChEBI" id="CHEBI:58349"/>
    </ligand>
</feature>
<keyword evidence="8 15" id="KW-0378">Hydrolase</keyword>
<comment type="function">
    <text evidence="1 15">Converts 2,5-diamino-6-(ribosylamino)-4(3h)-pyrimidinone 5'-phosphate into 5-amino-6-(ribosylamino)-2,4(1h,3h)-pyrimidinedione 5'-phosphate.</text>
</comment>
<evidence type="ECO:0000256" key="6">
    <source>
        <dbReference type="ARBA" id="ARBA00022619"/>
    </source>
</evidence>
<dbReference type="PROSITE" id="PS51747">
    <property type="entry name" value="CYT_DCMP_DEAMINASES_2"/>
    <property type="match status" value="1"/>
</dbReference>
<keyword evidence="12" id="KW-0511">Multifunctional enzyme</keyword>
<evidence type="ECO:0000256" key="5">
    <source>
        <dbReference type="ARBA" id="ARBA00007417"/>
    </source>
</evidence>
<reference evidence="20 21" key="1">
    <citation type="submission" date="2016-11" db="EMBL/GenBank/DDBJ databases">
        <title>Comparative genomics of Acidibacillus ferroxidans species.</title>
        <authorList>
            <person name="Oliveira G."/>
            <person name="Nunes G."/>
            <person name="Oliveira R."/>
            <person name="Araujo F."/>
            <person name="Salim A."/>
            <person name="Scholte L."/>
            <person name="Morais D."/>
            <person name="Nancucheo I."/>
            <person name="Johnson D.B."/>
            <person name="Grail B."/>
            <person name="Bittencourt J."/>
            <person name="Valadares R."/>
        </authorList>
    </citation>
    <scope>NUCLEOTIDE SEQUENCE [LARGE SCALE GENOMIC DNA]</scope>
    <source>
        <strain evidence="20 21">Y002</strain>
    </source>
</reference>
<evidence type="ECO:0000256" key="12">
    <source>
        <dbReference type="ARBA" id="ARBA00023268"/>
    </source>
</evidence>
<dbReference type="SUPFAM" id="SSF53927">
    <property type="entry name" value="Cytidine deaminase-like"/>
    <property type="match status" value="1"/>
</dbReference>
<dbReference type="PANTHER" id="PTHR38011:SF7">
    <property type="entry name" value="2,5-DIAMINO-6-RIBOSYLAMINO-4(3H)-PYRIMIDINONE 5'-PHOSPHATE REDUCTASE"/>
    <property type="match status" value="1"/>
</dbReference>
<dbReference type="EC" id="1.1.1.193" evidence="15"/>
<feature type="binding site" evidence="17">
    <location>
        <begin position="289"/>
        <end position="295"/>
    </location>
    <ligand>
        <name>NADP(+)</name>
        <dbReference type="ChEBI" id="CHEBI:58349"/>
    </ligand>
</feature>
<feature type="binding site" evidence="17">
    <location>
        <position position="148"/>
    </location>
    <ligand>
        <name>NADP(+)</name>
        <dbReference type="ChEBI" id="CHEBI:58349"/>
    </ligand>
</feature>
<dbReference type="GO" id="GO:0008835">
    <property type="term" value="F:diaminohydroxyphosphoribosylaminopyrimidine deaminase activity"/>
    <property type="evidence" value="ECO:0007669"/>
    <property type="project" value="UniProtKB-EC"/>
</dbReference>
<dbReference type="EC" id="3.5.4.26" evidence="15"/>
<dbReference type="PIRSF" id="PIRSF006769">
    <property type="entry name" value="RibD"/>
    <property type="match status" value="1"/>
</dbReference>
<dbReference type="InterPro" id="IPR016192">
    <property type="entry name" value="APOBEC/CMP_deaminase_Zn-bd"/>
</dbReference>
<name>A0A2U3D5R4_SULT2</name>
<evidence type="ECO:0000313" key="20">
    <source>
        <dbReference type="EMBL" id="PWI56624.1"/>
    </source>
</evidence>
<feature type="binding site" evidence="18">
    <location>
        <position position="78"/>
    </location>
    <ligand>
        <name>Zn(2+)</name>
        <dbReference type="ChEBI" id="CHEBI:29105"/>
        <note>catalytic</note>
    </ligand>
</feature>
<dbReference type="GO" id="GO:0008703">
    <property type="term" value="F:5-amino-6-(5-phosphoribosylamino)uracil reductase activity"/>
    <property type="evidence" value="ECO:0007669"/>
    <property type="project" value="UniProtKB-EC"/>
</dbReference>
<dbReference type="PANTHER" id="PTHR38011">
    <property type="entry name" value="DIHYDROFOLATE REDUCTASE FAMILY PROTEIN (AFU_ORTHOLOGUE AFUA_8G06820)"/>
    <property type="match status" value="1"/>
</dbReference>
<keyword evidence="9 15" id="KW-0862">Zinc</keyword>
<comment type="catalytic activity">
    <reaction evidence="14 15">
        <text>2,5-diamino-6-hydroxy-4-(5-phosphoribosylamino)-pyrimidine + H2O + H(+) = 5-amino-6-(5-phospho-D-ribosylamino)uracil + NH4(+)</text>
        <dbReference type="Rhea" id="RHEA:21868"/>
        <dbReference type="ChEBI" id="CHEBI:15377"/>
        <dbReference type="ChEBI" id="CHEBI:15378"/>
        <dbReference type="ChEBI" id="CHEBI:28938"/>
        <dbReference type="ChEBI" id="CHEBI:58453"/>
        <dbReference type="ChEBI" id="CHEBI:58614"/>
        <dbReference type="EC" id="3.5.4.26"/>
    </reaction>
</comment>
<dbReference type="Gene3D" id="3.40.430.10">
    <property type="entry name" value="Dihydrofolate Reductase, subunit A"/>
    <property type="match status" value="1"/>
</dbReference>
<evidence type="ECO:0000256" key="7">
    <source>
        <dbReference type="ARBA" id="ARBA00022723"/>
    </source>
</evidence>
<evidence type="ECO:0000256" key="11">
    <source>
        <dbReference type="ARBA" id="ARBA00023002"/>
    </source>
</evidence>
<dbReference type="InterPro" id="IPR002125">
    <property type="entry name" value="CMP_dCMP_dom"/>
</dbReference>
<feature type="binding site" evidence="17">
    <location>
        <position position="190"/>
    </location>
    <ligand>
        <name>NADP(+)</name>
        <dbReference type="ChEBI" id="CHEBI:58349"/>
    </ligand>
</feature>
<evidence type="ECO:0000256" key="18">
    <source>
        <dbReference type="PIRSR" id="PIRSR006769-3"/>
    </source>
</evidence>
<gene>
    <name evidence="20" type="ORF">BM613_12855</name>
</gene>
<keyword evidence="7 15" id="KW-0479">Metal-binding</keyword>
<feature type="binding site" evidence="17">
    <location>
        <position position="201"/>
    </location>
    <ligand>
        <name>substrate</name>
    </ligand>
</feature>
<dbReference type="InterPro" id="IPR004794">
    <property type="entry name" value="Eubact_RibD"/>
</dbReference>
<dbReference type="Gene3D" id="3.40.140.10">
    <property type="entry name" value="Cytidine Deaminase, domain 2"/>
    <property type="match status" value="1"/>
</dbReference>
<comment type="caution">
    <text evidence="20">The sequence shown here is derived from an EMBL/GenBank/DDBJ whole genome shotgun (WGS) entry which is preliminary data.</text>
</comment>
<evidence type="ECO:0000256" key="3">
    <source>
        <dbReference type="ARBA" id="ARBA00004910"/>
    </source>
</evidence>
<feature type="binding site" evidence="17">
    <location>
        <position position="198"/>
    </location>
    <ligand>
        <name>substrate</name>
    </ligand>
</feature>
<evidence type="ECO:0000256" key="14">
    <source>
        <dbReference type="ARBA" id="ARBA00049886"/>
    </source>
</evidence>
<evidence type="ECO:0000256" key="9">
    <source>
        <dbReference type="ARBA" id="ARBA00022833"/>
    </source>
</evidence>
<evidence type="ECO:0000259" key="19">
    <source>
        <dbReference type="PROSITE" id="PS51747"/>
    </source>
</evidence>
<dbReference type="InterPro" id="IPR002734">
    <property type="entry name" value="RibDG_C"/>
</dbReference>
<feature type="binding site" evidence="17">
    <location>
        <position position="178"/>
    </location>
    <ligand>
        <name>substrate</name>
    </ligand>
</feature>
<comment type="catalytic activity">
    <reaction evidence="13 15">
        <text>5-amino-6-(5-phospho-D-ribitylamino)uracil + NADP(+) = 5-amino-6-(5-phospho-D-ribosylamino)uracil + NADPH + H(+)</text>
        <dbReference type="Rhea" id="RHEA:17845"/>
        <dbReference type="ChEBI" id="CHEBI:15378"/>
        <dbReference type="ChEBI" id="CHEBI:57783"/>
        <dbReference type="ChEBI" id="CHEBI:58349"/>
        <dbReference type="ChEBI" id="CHEBI:58421"/>
        <dbReference type="ChEBI" id="CHEBI:58453"/>
        <dbReference type="EC" id="1.1.1.193"/>
    </reaction>
</comment>
<feature type="binding site" evidence="18">
    <location>
        <position position="69"/>
    </location>
    <ligand>
        <name>Zn(2+)</name>
        <dbReference type="ChEBI" id="CHEBI:29105"/>
        <note>catalytic</note>
    </ligand>
</feature>
<dbReference type="GO" id="GO:0009231">
    <property type="term" value="P:riboflavin biosynthetic process"/>
    <property type="evidence" value="ECO:0007669"/>
    <property type="project" value="UniProtKB-UniPathway"/>
</dbReference>
<dbReference type="Pfam" id="PF01872">
    <property type="entry name" value="RibD_C"/>
    <property type="match status" value="1"/>
</dbReference>
<feature type="binding site" evidence="18">
    <location>
        <position position="44"/>
    </location>
    <ligand>
        <name>Zn(2+)</name>
        <dbReference type="ChEBI" id="CHEBI:29105"/>
        <note>catalytic</note>
    </ligand>
</feature>
<dbReference type="GO" id="GO:0008270">
    <property type="term" value="F:zinc ion binding"/>
    <property type="evidence" value="ECO:0007669"/>
    <property type="project" value="InterPro"/>
</dbReference>
<evidence type="ECO:0000256" key="1">
    <source>
        <dbReference type="ARBA" id="ARBA00002151"/>
    </source>
</evidence>
<keyword evidence="10 15" id="KW-0521">NADP</keyword>
<sequence>MRMALQLAAVARGRTSPNPMVGAVLVKEGRIIGFGAHLQAGKPHAEIHALQMAGEDAAGSTLYVTLEPCAHYGKTPPCANALVQARIRRAVIAMKDPFPLVAGKGIEILRHAGILVEVGLLAEEAQALNRNFLHYVEKKRPFVTLKLAASLDGWIATKEKQPLALTSYEALVETHRLRNEVDGIIVGVNTILSDDPQLTVRMVENGRNPVRFIFDRHLRIPLHAKVVTDGQAHTVVFCGPDADALRAAHLVDAGVEVVRLLHTDSLAMIHEALTHMGENGARHVMLEGGSTLAYAFLGARAIDEVWLFHAPKLLMTGWPAFVKGDPETTSVLPLVLENITRRSVGVDELTIGTPVWNNP</sequence>
<keyword evidence="21" id="KW-1185">Reference proteome</keyword>
<dbReference type="Proteomes" id="UP000245380">
    <property type="component" value="Unassembled WGS sequence"/>
</dbReference>
<dbReference type="UniPathway" id="UPA00275">
    <property type="reaction ID" value="UER00401"/>
</dbReference>
<evidence type="ECO:0000256" key="17">
    <source>
        <dbReference type="PIRSR" id="PIRSR006769-2"/>
    </source>
</evidence>
<evidence type="ECO:0000256" key="10">
    <source>
        <dbReference type="ARBA" id="ARBA00022857"/>
    </source>
</evidence>
<dbReference type="CDD" id="cd01284">
    <property type="entry name" value="Riboflavin_deaminase-reductase"/>
    <property type="match status" value="1"/>
</dbReference>
<organism evidence="20 21">
    <name type="scientific">Sulfoacidibacillus thermotolerans</name>
    <name type="common">Acidibacillus sulfuroxidans</name>
    <dbReference type="NCBI Taxonomy" id="1765684"/>
    <lineage>
        <taxon>Bacteria</taxon>
        <taxon>Bacillati</taxon>
        <taxon>Bacillota</taxon>
        <taxon>Bacilli</taxon>
        <taxon>Bacillales</taxon>
        <taxon>Alicyclobacillaceae</taxon>
        <taxon>Sulfoacidibacillus</taxon>
    </lineage>
</organism>
<dbReference type="PROSITE" id="PS00903">
    <property type="entry name" value="CYT_DCMP_DEAMINASES_1"/>
    <property type="match status" value="1"/>
</dbReference>
<protein>
    <recommendedName>
        <fullName evidence="15">Riboflavin biosynthesis protein RibD</fullName>
    </recommendedName>
    <domain>
        <recommendedName>
            <fullName evidence="15">Diaminohydroxyphosphoribosylaminopyrimidine deaminase</fullName>
            <shortName evidence="15">DRAP deaminase</shortName>
            <ecNumber evidence="15">3.5.4.26</ecNumber>
        </recommendedName>
        <alternativeName>
            <fullName evidence="15">Riboflavin-specific deaminase</fullName>
        </alternativeName>
    </domain>
    <domain>
        <recommendedName>
            <fullName evidence="15">5-amino-6-(5-phosphoribosylamino)uracil reductase</fullName>
            <ecNumber evidence="15">1.1.1.193</ecNumber>
        </recommendedName>
        <alternativeName>
            <fullName evidence="15">HTP reductase</fullName>
        </alternativeName>
    </domain>
</protein>
<evidence type="ECO:0000256" key="16">
    <source>
        <dbReference type="PIRSR" id="PIRSR006769-1"/>
    </source>
</evidence>
<comment type="pathway">
    <text evidence="3 15">Cofactor biosynthesis; riboflavin biosynthesis; 5-amino-6-(D-ribitylamino)uracil from GTP: step 3/4.</text>
</comment>
<dbReference type="NCBIfam" id="TIGR00326">
    <property type="entry name" value="eubact_ribD"/>
    <property type="match status" value="1"/>
</dbReference>
<feature type="binding site" evidence="17">
    <location>
        <position position="287"/>
    </location>
    <ligand>
        <name>substrate</name>
    </ligand>
</feature>
<accession>A0A2U3D5R4</accession>
<comment type="cofactor">
    <cofactor evidence="15 18">
        <name>Zn(2+)</name>
        <dbReference type="ChEBI" id="CHEBI:29105"/>
    </cofactor>
    <text evidence="15 18">Binds 1 zinc ion.</text>
</comment>
<evidence type="ECO:0000256" key="13">
    <source>
        <dbReference type="ARBA" id="ARBA00049861"/>
    </source>
</evidence>
<dbReference type="FunFam" id="3.40.140.10:FF:000025">
    <property type="entry name" value="Riboflavin biosynthesis protein RibD"/>
    <property type="match status" value="1"/>
</dbReference>
<dbReference type="InterPro" id="IPR050765">
    <property type="entry name" value="Riboflavin_Biosynth_HTPR"/>
</dbReference>
<comment type="similarity">
    <text evidence="4 15">In the N-terminal section; belongs to the cytidine and deoxycytidylate deaminase family.</text>
</comment>
<keyword evidence="6 15" id="KW-0686">Riboflavin biosynthesis</keyword>
<comment type="pathway">
    <text evidence="2 15">Cofactor biosynthesis; riboflavin biosynthesis; 5-amino-6-(D-ribitylamino)uracil from GTP: step 2/4.</text>
</comment>
<evidence type="ECO:0000256" key="2">
    <source>
        <dbReference type="ARBA" id="ARBA00004882"/>
    </source>
</evidence>
<evidence type="ECO:0000256" key="8">
    <source>
        <dbReference type="ARBA" id="ARBA00022801"/>
    </source>
</evidence>
<keyword evidence="11 15" id="KW-0560">Oxidoreductase</keyword>